<dbReference type="EMBL" id="JZWV01000091">
    <property type="protein sequence ID" value="KJY37794.1"/>
    <property type="molecule type" value="Genomic_DNA"/>
</dbReference>
<dbReference type="RefSeq" id="WP_045946118.1">
    <property type="nucleotide sequence ID" value="NZ_JZWV01000091.1"/>
</dbReference>
<name>A0A0F4JVB9_9ACTN</name>
<dbReference type="SUPFAM" id="SSF54427">
    <property type="entry name" value="NTF2-like"/>
    <property type="match status" value="1"/>
</dbReference>
<dbReference type="STRING" id="68223.GCA_002028425_07004"/>
<gene>
    <name evidence="2" type="ORF">VR44_04920</name>
</gene>
<dbReference type="OrthoDB" id="5185819at2"/>
<evidence type="ECO:0000259" key="1">
    <source>
        <dbReference type="Pfam" id="PF12680"/>
    </source>
</evidence>
<dbReference type="Pfam" id="PF12680">
    <property type="entry name" value="SnoaL_2"/>
    <property type="match status" value="1"/>
</dbReference>
<dbReference type="InterPro" id="IPR032710">
    <property type="entry name" value="NTF2-like_dom_sf"/>
</dbReference>
<organism evidence="2 3">
    <name type="scientific">Streptomyces katrae</name>
    <dbReference type="NCBI Taxonomy" id="68223"/>
    <lineage>
        <taxon>Bacteria</taxon>
        <taxon>Bacillati</taxon>
        <taxon>Actinomycetota</taxon>
        <taxon>Actinomycetes</taxon>
        <taxon>Kitasatosporales</taxon>
        <taxon>Streptomycetaceae</taxon>
        <taxon>Streptomyces</taxon>
    </lineage>
</organism>
<dbReference type="AlphaFoldDB" id="A0A0F4JVB9"/>
<evidence type="ECO:0000313" key="3">
    <source>
        <dbReference type="Proteomes" id="UP000033551"/>
    </source>
</evidence>
<dbReference type="Proteomes" id="UP000033551">
    <property type="component" value="Unassembled WGS sequence"/>
</dbReference>
<proteinExistence type="predicted"/>
<keyword evidence="3" id="KW-1185">Reference proteome</keyword>
<dbReference type="InterPro" id="IPR037401">
    <property type="entry name" value="SnoaL-like"/>
</dbReference>
<protein>
    <recommendedName>
        <fullName evidence="1">SnoaL-like domain-containing protein</fullName>
    </recommendedName>
</protein>
<dbReference type="Gene3D" id="3.10.450.50">
    <property type="match status" value="1"/>
</dbReference>
<reference evidence="2 3" key="1">
    <citation type="submission" date="2015-02" db="EMBL/GenBank/DDBJ databases">
        <authorList>
            <person name="Ju K.-S."/>
            <person name="Doroghazi J.R."/>
            <person name="Metcalf W."/>
        </authorList>
    </citation>
    <scope>NUCLEOTIDE SEQUENCE [LARGE SCALE GENOMIC DNA]</scope>
    <source>
        <strain evidence="2 3">NRRL ISP-5550</strain>
    </source>
</reference>
<dbReference type="PATRIC" id="fig|68223.7.peg.1071"/>
<comment type="caution">
    <text evidence="2">The sequence shown here is derived from an EMBL/GenBank/DDBJ whole genome shotgun (WGS) entry which is preliminary data.</text>
</comment>
<evidence type="ECO:0000313" key="2">
    <source>
        <dbReference type="EMBL" id="KJY37794.1"/>
    </source>
</evidence>
<feature type="domain" description="SnoaL-like" evidence="1">
    <location>
        <begin position="10"/>
        <end position="111"/>
    </location>
</feature>
<sequence>MSDEQTRKVVEQFNQAFRLHDPGLLKDILAEDCRLENSGPAPDGSRHSGYDECLRFWSSIAGNENMAFEVEDVWTAGERAVCRWTLRWGSGPEDFVRGVNVHRLEGGLLAESFGYVKG</sequence>
<accession>A0A0F4JVB9</accession>